<protein>
    <recommendedName>
        <fullName evidence="1">PiggyBac transposable element-derived protein domain-containing protein</fullName>
    </recommendedName>
</protein>
<dbReference type="AlphaFoldDB" id="A0AAQ4EEF3"/>
<dbReference type="Proteomes" id="UP001321473">
    <property type="component" value="Unassembled WGS sequence"/>
</dbReference>
<dbReference type="InterPro" id="IPR029526">
    <property type="entry name" value="PGBD"/>
</dbReference>
<reference evidence="2 3" key="1">
    <citation type="journal article" date="2023" name="Arcadia Sci">
        <title>De novo assembly of a long-read Amblyomma americanum tick genome.</title>
        <authorList>
            <person name="Chou S."/>
            <person name="Poskanzer K.E."/>
            <person name="Rollins M."/>
            <person name="Thuy-Boun P.S."/>
        </authorList>
    </citation>
    <scope>NUCLEOTIDE SEQUENCE [LARGE SCALE GENOMIC DNA]</scope>
    <source>
        <strain evidence="2">F_SG_1</strain>
        <tissue evidence="2">Salivary glands</tissue>
    </source>
</reference>
<comment type="caution">
    <text evidence="2">The sequence shown here is derived from an EMBL/GenBank/DDBJ whole genome shotgun (WGS) entry which is preliminary data.</text>
</comment>
<accession>A0AAQ4EEF3</accession>
<evidence type="ECO:0000313" key="3">
    <source>
        <dbReference type="Proteomes" id="UP001321473"/>
    </source>
</evidence>
<keyword evidence="3" id="KW-1185">Reference proteome</keyword>
<gene>
    <name evidence="2" type="ORF">V5799_012311</name>
</gene>
<dbReference type="PANTHER" id="PTHR47272">
    <property type="entry name" value="DDE_TNP_1_7 DOMAIN-CONTAINING PROTEIN"/>
    <property type="match status" value="1"/>
</dbReference>
<dbReference type="Pfam" id="PF13843">
    <property type="entry name" value="DDE_Tnp_1_7"/>
    <property type="match status" value="1"/>
</dbReference>
<evidence type="ECO:0000313" key="2">
    <source>
        <dbReference type="EMBL" id="KAK8773155.1"/>
    </source>
</evidence>
<proteinExistence type="predicted"/>
<dbReference type="EMBL" id="JARKHS020017286">
    <property type="protein sequence ID" value="KAK8773155.1"/>
    <property type="molecule type" value="Genomic_DNA"/>
</dbReference>
<organism evidence="2 3">
    <name type="scientific">Amblyomma americanum</name>
    <name type="common">Lone star tick</name>
    <dbReference type="NCBI Taxonomy" id="6943"/>
    <lineage>
        <taxon>Eukaryota</taxon>
        <taxon>Metazoa</taxon>
        <taxon>Ecdysozoa</taxon>
        <taxon>Arthropoda</taxon>
        <taxon>Chelicerata</taxon>
        <taxon>Arachnida</taxon>
        <taxon>Acari</taxon>
        <taxon>Parasitiformes</taxon>
        <taxon>Ixodida</taxon>
        <taxon>Ixodoidea</taxon>
        <taxon>Ixodidae</taxon>
        <taxon>Amblyomminae</taxon>
        <taxon>Amblyomma</taxon>
    </lineage>
</organism>
<name>A0AAQ4EEF3_AMBAM</name>
<feature type="domain" description="PiggyBac transposable element-derived protein" evidence="1">
    <location>
        <begin position="9"/>
        <end position="230"/>
    </location>
</feature>
<evidence type="ECO:0000259" key="1">
    <source>
        <dbReference type="Pfam" id="PF13843"/>
    </source>
</evidence>
<sequence>MRLFKEGSSVKTDEEEIRGLVALHLTMGVLRYPRLRLYWKPSMKSGLVTSVGLSRNRFEKLRNNLHIVDANNPSKTDRLWKVRPLLDAFQKRCNELVPEERLCIDEQIVPFKGRLDIKQYIKGKPHPWGVKVFMICGESGLIYDFLPYQGSTTTLPDRLKCNFGITGAVVMTLAQRIPSGVGHKLFFDNYFTSLPLLRELRKKKIFAAGTIRSNRCEKCPLMSEKDLKKKGRGSSDCLRRRRAEDAAAEQLLAETRRTADLLEARNRQDAEFHQQLLGTLNRLIDSISQSQAAAVAPAAAQTVAMTDAAAALQKAAAVLQTAAAAAQQMAAVVAESRGQDSARRQMLADCVGLLTLLLRDNTQPPGQSF</sequence>